<reference evidence="3" key="1">
    <citation type="submission" date="2017-01" db="EMBL/GenBank/DDBJ databases">
        <authorList>
            <person name="Brunel B."/>
        </authorList>
    </citation>
    <scope>NUCLEOTIDE SEQUENCE [LARGE SCALE GENOMIC DNA]</scope>
</reference>
<dbReference type="InterPro" id="IPR035093">
    <property type="entry name" value="RelE/ParE_toxin_dom_sf"/>
</dbReference>
<dbReference type="InterPro" id="IPR007712">
    <property type="entry name" value="RelE/ParE_toxin"/>
</dbReference>
<keyword evidence="3" id="KW-1185">Reference proteome</keyword>
<dbReference type="Gene3D" id="3.30.2310.20">
    <property type="entry name" value="RelE-like"/>
    <property type="match status" value="1"/>
</dbReference>
<evidence type="ECO:0008006" key="4">
    <source>
        <dbReference type="Google" id="ProtNLM"/>
    </source>
</evidence>
<sequence length="110" mass="12409">MPRLRTLPSVQTDLVNIFEYVTRESGSLVLGRRFVDALRQKCRDLASLQATIGRARPDLRPDIRSFAFRGYVIFFRYNGDCSTWRTSSKGIATSMLYGQKAKAGRGARSS</sequence>
<evidence type="ECO:0000313" key="3">
    <source>
        <dbReference type="Proteomes" id="UP000188388"/>
    </source>
</evidence>
<evidence type="ECO:0000313" key="2">
    <source>
        <dbReference type="EMBL" id="SIT58426.1"/>
    </source>
</evidence>
<protein>
    <recommendedName>
        <fullName evidence="4">Type II toxin-antitoxin system RelE/ParE family toxin</fullName>
    </recommendedName>
</protein>
<dbReference type="Pfam" id="PF05016">
    <property type="entry name" value="ParE_toxin"/>
    <property type="match status" value="1"/>
</dbReference>
<dbReference type="Proteomes" id="UP000188388">
    <property type="component" value="Unassembled WGS sequence"/>
</dbReference>
<gene>
    <name evidence="2" type="ORF">BQ8794_50528</name>
</gene>
<dbReference type="EMBL" id="FTPD01000045">
    <property type="protein sequence ID" value="SIT58426.1"/>
    <property type="molecule type" value="Genomic_DNA"/>
</dbReference>
<dbReference type="AlphaFoldDB" id="A0A1R3VEU2"/>
<organism evidence="2 3">
    <name type="scientific">Mesorhizobium prunaredense</name>
    <dbReference type="NCBI Taxonomy" id="1631249"/>
    <lineage>
        <taxon>Bacteria</taxon>
        <taxon>Pseudomonadati</taxon>
        <taxon>Pseudomonadota</taxon>
        <taxon>Alphaproteobacteria</taxon>
        <taxon>Hyphomicrobiales</taxon>
        <taxon>Phyllobacteriaceae</taxon>
        <taxon>Mesorhizobium</taxon>
    </lineage>
</organism>
<name>A0A1R3VEU2_9HYPH</name>
<accession>A0A1R3VEU2</accession>
<proteinExistence type="predicted"/>
<evidence type="ECO:0000256" key="1">
    <source>
        <dbReference type="ARBA" id="ARBA00022649"/>
    </source>
</evidence>
<dbReference type="STRING" id="1631249.BQ8794_50528"/>
<dbReference type="RefSeq" id="WP_244555100.1">
    <property type="nucleotide sequence ID" value="NZ_FTPD01000045.1"/>
</dbReference>
<keyword evidence="1" id="KW-1277">Toxin-antitoxin system</keyword>